<dbReference type="Proteomes" id="UP000242515">
    <property type="component" value="Unassembled WGS sequence"/>
</dbReference>
<dbReference type="OrthoDB" id="6631751at2"/>
<dbReference type="RefSeq" id="WP_092671381.1">
    <property type="nucleotide sequence ID" value="NZ_FOGC01000001.1"/>
</dbReference>
<name>A0A1H9D865_9GAMM</name>
<dbReference type="Pfam" id="PF10554">
    <property type="entry name" value="Phage_ASH"/>
    <property type="match status" value="1"/>
</dbReference>
<reference evidence="2" key="1">
    <citation type="submission" date="2016-10" db="EMBL/GenBank/DDBJ databases">
        <authorList>
            <person name="Varghese N."/>
            <person name="Submissions S."/>
        </authorList>
    </citation>
    <scope>NUCLEOTIDE SEQUENCE [LARGE SCALE GENOMIC DNA]</scope>
    <source>
        <strain evidence="2">8N4</strain>
    </source>
</reference>
<accession>A0A1H9D865</accession>
<dbReference type="InterPro" id="IPR018880">
    <property type="entry name" value="Phage_P4_Ash"/>
</dbReference>
<evidence type="ECO:0000313" key="1">
    <source>
        <dbReference type="EMBL" id="SEQ09644.1"/>
    </source>
</evidence>
<dbReference type="EMBL" id="FOGC01000001">
    <property type="protein sequence ID" value="SEQ09644.1"/>
    <property type="molecule type" value="Genomic_DNA"/>
</dbReference>
<proteinExistence type="predicted"/>
<organism evidence="1 2">
    <name type="scientific">Rosenbergiella nectarea</name>
    <dbReference type="NCBI Taxonomy" id="988801"/>
    <lineage>
        <taxon>Bacteria</taxon>
        <taxon>Pseudomonadati</taxon>
        <taxon>Pseudomonadota</taxon>
        <taxon>Gammaproteobacteria</taxon>
        <taxon>Enterobacterales</taxon>
        <taxon>Erwiniaceae</taxon>
        <taxon>Rosenbergiella</taxon>
    </lineage>
</organism>
<keyword evidence="2" id="KW-1185">Reference proteome</keyword>
<protein>
    <submittedName>
        <fullName evidence="1">Ash protein family protein</fullName>
    </submittedName>
</protein>
<gene>
    <name evidence="1" type="ORF">SAMN05216522_101178</name>
</gene>
<sequence length="178" mass="19523">MTSLISFLGLHAEDVLCYSIFTVAKSIVGRRNPCNSLVTPDAPCVFFCVYALAHLIFRPQVNCCLSKIMVARAGQSSDWPVSIEAGIPTPVRVTTNERRNSGGGNNRYSMEIVAMANPSVLSHPNFIFVFAAIRRIDTQARVCMLRITACDERSARMQLVREYVLSLAARLPLSGGIA</sequence>
<dbReference type="AlphaFoldDB" id="A0A1H9D865"/>
<dbReference type="STRING" id="988801.SAMN05216522_101178"/>
<evidence type="ECO:0000313" key="2">
    <source>
        <dbReference type="Proteomes" id="UP000242515"/>
    </source>
</evidence>
<dbReference type="NCBIfam" id="NF033153">
    <property type="entry name" value="phage_ICD_like"/>
    <property type="match status" value="1"/>
</dbReference>